<dbReference type="InterPro" id="IPR008900">
    <property type="entry name" value="Zot_N"/>
</dbReference>
<feature type="domain" description="Zona occludens toxin N-terminal" evidence="2">
    <location>
        <begin position="2"/>
        <end position="208"/>
    </location>
</feature>
<keyword evidence="1" id="KW-0812">Transmembrane</keyword>
<accession>A0A1B7JXQ3</accession>
<dbReference type="AlphaFoldDB" id="A0A1B7JXQ3"/>
<comment type="caution">
    <text evidence="3">The sequence shown here is derived from an EMBL/GenBank/DDBJ whole genome shotgun (WGS) entry which is preliminary data.</text>
</comment>
<evidence type="ECO:0000256" key="1">
    <source>
        <dbReference type="SAM" id="Phobius"/>
    </source>
</evidence>
<dbReference type="Pfam" id="PF05707">
    <property type="entry name" value="Zot"/>
    <property type="match status" value="1"/>
</dbReference>
<feature type="transmembrane region" description="Helical" evidence="1">
    <location>
        <begin position="227"/>
        <end position="247"/>
    </location>
</feature>
<protein>
    <submittedName>
        <fullName evidence="3">Zona occludens toxin</fullName>
    </submittedName>
</protein>
<dbReference type="Proteomes" id="UP000078386">
    <property type="component" value="Unassembled WGS sequence"/>
</dbReference>
<keyword evidence="1" id="KW-1133">Transmembrane helix</keyword>
<keyword evidence="1" id="KW-0472">Membrane</keyword>
<reference evidence="3 4" key="1">
    <citation type="submission" date="2016-04" db="EMBL/GenBank/DDBJ databases">
        <title>ATOL: Assembling a taxonomically balanced genome-scale reconstruction of the evolutionary history of the Enterobacteriaceae.</title>
        <authorList>
            <person name="Plunkett G.III."/>
            <person name="Neeno-Eckwall E.C."/>
            <person name="Glasner J.D."/>
            <person name="Perna N.T."/>
        </authorList>
    </citation>
    <scope>NUCLEOTIDE SEQUENCE [LARGE SCALE GENOMIC DNA]</scope>
    <source>
        <strain evidence="3 4">ATCC 51603</strain>
    </source>
</reference>
<dbReference type="InterPro" id="IPR027417">
    <property type="entry name" value="P-loop_NTPase"/>
</dbReference>
<proteinExistence type="predicted"/>
<dbReference type="EMBL" id="LXEU01000048">
    <property type="protein sequence ID" value="OAT52689.1"/>
    <property type="molecule type" value="Genomic_DNA"/>
</dbReference>
<evidence type="ECO:0000313" key="4">
    <source>
        <dbReference type="Proteomes" id="UP000078386"/>
    </source>
</evidence>
<sequence>MAISLYMGVMGSGKTYEVIHSVIVPAVASGRRVITNIKGINEERIHDYCRTKLKSNSPGRVLFTSSEDVLKDDFFPYYNESESVEQVNTFCEYGDLICLDELWSIWPSDSRLSESHRRFISMHRHMTHKITGVSCDLIIVNQGVDGVPRYLKERIEATYRMTKLKSLGLAKSYRVDVFSGAKLFKSNKVSTRNYQYKKSIFALYKSYESENGREAVTDKRQNAFSSIFLWVKIGAVLLIVMGSVYTLRKVWAGMNHEIPAIEQQTVPTTIIEPSVPVAKEVHSYSSTWHIVGVLKTDYLNKVILTDNSGRLRMLPANQFDGEGMALSGNIDGEIITYFTGN</sequence>
<dbReference type="PATRIC" id="fig|1354264.4.peg.2435"/>
<dbReference type="RefSeq" id="WP_064545464.1">
    <property type="nucleotide sequence ID" value="NZ_LXEU01000048.1"/>
</dbReference>
<evidence type="ECO:0000259" key="2">
    <source>
        <dbReference type="Pfam" id="PF05707"/>
    </source>
</evidence>
<name>A0A1B7JXQ3_9ENTR</name>
<keyword evidence="4" id="KW-1185">Reference proteome</keyword>
<evidence type="ECO:0000313" key="3">
    <source>
        <dbReference type="EMBL" id="OAT52689.1"/>
    </source>
</evidence>
<organism evidence="3 4">
    <name type="scientific">Kluyvera georgiana ATCC 51603</name>
    <dbReference type="NCBI Taxonomy" id="1354264"/>
    <lineage>
        <taxon>Bacteria</taxon>
        <taxon>Pseudomonadati</taxon>
        <taxon>Pseudomonadota</taxon>
        <taxon>Gammaproteobacteria</taxon>
        <taxon>Enterobacterales</taxon>
        <taxon>Enterobacteriaceae</taxon>
        <taxon>Kluyvera</taxon>
    </lineage>
</organism>
<gene>
    <name evidence="3" type="ORF">M989_02342</name>
</gene>
<dbReference type="Gene3D" id="3.40.50.300">
    <property type="entry name" value="P-loop containing nucleotide triphosphate hydrolases"/>
    <property type="match status" value="1"/>
</dbReference>